<dbReference type="NCBIfam" id="TIGR00787">
    <property type="entry name" value="dctP"/>
    <property type="match status" value="1"/>
</dbReference>
<dbReference type="PIRSF" id="PIRSF006470">
    <property type="entry name" value="DctB"/>
    <property type="match status" value="1"/>
</dbReference>
<dbReference type="EMBL" id="JBHSWA010000001">
    <property type="protein sequence ID" value="MFC6640754.1"/>
    <property type="molecule type" value="Genomic_DNA"/>
</dbReference>
<dbReference type="PANTHER" id="PTHR33376">
    <property type="match status" value="1"/>
</dbReference>
<accession>A0ABW1YU26</accession>
<feature type="region of interest" description="Disordered" evidence="6">
    <location>
        <begin position="315"/>
        <end position="349"/>
    </location>
</feature>
<dbReference type="Gene3D" id="3.40.190.170">
    <property type="entry name" value="Bacterial extracellular solute-binding protein, family 7"/>
    <property type="match status" value="1"/>
</dbReference>
<evidence type="ECO:0000256" key="1">
    <source>
        <dbReference type="ARBA" id="ARBA00004418"/>
    </source>
</evidence>
<proteinExistence type="inferred from homology"/>
<keyword evidence="3" id="KW-0813">Transport</keyword>
<dbReference type="NCBIfam" id="NF037995">
    <property type="entry name" value="TRAP_S1"/>
    <property type="match status" value="1"/>
</dbReference>
<dbReference type="Pfam" id="PF03480">
    <property type="entry name" value="DctP"/>
    <property type="match status" value="1"/>
</dbReference>
<dbReference type="InterPro" id="IPR018389">
    <property type="entry name" value="DctP_fam"/>
</dbReference>
<comment type="caution">
    <text evidence="8">The sequence shown here is derived from an EMBL/GenBank/DDBJ whole genome shotgun (WGS) entry which is preliminary data.</text>
</comment>
<evidence type="ECO:0000256" key="7">
    <source>
        <dbReference type="SAM" id="SignalP"/>
    </source>
</evidence>
<evidence type="ECO:0000313" key="9">
    <source>
        <dbReference type="Proteomes" id="UP001596403"/>
    </source>
</evidence>
<organism evidence="8 9">
    <name type="scientific">Sulfitobacter profundi</name>
    <dbReference type="NCBI Taxonomy" id="2679961"/>
    <lineage>
        <taxon>Bacteria</taxon>
        <taxon>Pseudomonadati</taxon>
        <taxon>Pseudomonadota</taxon>
        <taxon>Alphaproteobacteria</taxon>
        <taxon>Rhodobacterales</taxon>
        <taxon>Roseobacteraceae</taxon>
        <taxon>Sulfitobacter</taxon>
    </lineage>
</organism>
<dbReference type="RefSeq" id="WP_386280277.1">
    <property type="nucleotide sequence ID" value="NZ_JBHSWA010000001.1"/>
</dbReference>
<dbReference type="InterPro" id="IPR004682">
    <property type="entry name" value="TRAP_DctP"/>
</dbReference>
<comment type="similarity">
    <text evidence="2">Belongs to the bacterial solute-binding protein 7 family.</text>
</comment>
<evidence type="ECO:0000256" key="5">
    <source>
        <dbReference type="ARBA" id="ARBA00022764"/>
    </source>
</evidence>
<dbReference type="PANTHER" id="PTHR33376:SF4">
    <property type="entry name" value="SIALIC ACID-BINDING PERIPLASMIC PROTEIN SIAP"/>
    <property type="match status" value="1"/>
</dbReference>
<evidence type="ECO:0000313" key="8">
    <source>
        <dbReference type="EMBL" id="MFC6640754.1"/>
    </source>
</evidence>
<protein>
    <submittedName>
        <fullName evidence="8">TRAP transporter substrate-binding protein</fullName>
    </submittedName>
</protein>
<keyword evidence="5" id="KW-0574">Periplasm</keyword>
<gene>
    <name evidence="8" type="ORF">ACFQAU_02475</name>
</gene>
<dbReference type="InterPro" id="IPR038404">
    <property type="entry name" value="TRAP_DctP_sf"/>
</dbReference>
<dbReference type="Proteomes" id="UP001596403">
    <property type="component" value="Unassembled WGS sequence"/>
</dbReference>
<sequence length="349" mass="37684">MKTLTKSLSASLAAATFALVTPVAADTYVVAVGAASNSLQGKSAARFAEQLQEQLGDAHTVEFYADAQLGNEKELMQKLRLGTVDFTLISSIMTNVAPEFALFDMPFLVQDRAHLKAIDAEIVQPDLAPLARKVGLEVLSTWENGFRQITNNARPINTPSDLDGLKIRTPSSEWRVSMFKEWGANPTPMSFSEVFVALQTGTMDGQENPLTNIVGANFQEVQGYLSLTGHVYSPTYLTTGAETWSKLPDEVKTAATEVAASVQDWSLDQGETADGELVEKVRAAGVEVNEADKAAFIEASAPIYAAFSSQVPGATRSSRARKNWPSKRSFAPVGMGWPGPLRTGDRHGR</sequence>
<evidence type="ECO:0000256" key="6">
    <source>
        <dbReference type="SAM" id="MobiDB-lite"/>
    </source>
</evidence>
<feature type="chain" id="PRO_5046203607" evidence="7">
    <location>
        <begin position="26"/>
        <end position="349"/>
    </location>
</feature>
<dbReference type="CDD" id="cd13603">
    <property type="entry name" value="PBP2_TRAP_Siap_TeaA_like"/>
    <property type="match status" value="1"/>
</dbReference>
<reference evidence="9" key="1">
    <citation type="journal article" date="2019" name="Int. J. Syst. Evol. Microbiol.">
        <title>The Global Catalogue of Microorganisms (GCM) 10K type strain sequencing project: providing services to taxonomists for standard genome sequencing and annotation.</title>
        <authorList>
            <consortium name="The Broad Institute Genomics Platform"/>
            <consortium name="The Broad Institute Genome Sequencing Center for Infectious Disease"/>
            <person name="Wu L."/>
            <person name="Ma J."/>
        </authorList>
    </citation>
    <scope>NUCLEOTIDE SEQUENCE [LARGE SCALE GENOMIC DNA]</scope>
    <source>
        <strain evidence="9">NBRC 111368</strain>
    </source>
</reference>
<keyword evidence="4 7" id="KW-0732">Signal</keyword>
<comment type="subcellular location">
    <subcellularLocation>
        <location evidence="1">Periplasm</location>
    </subcellularLocation>
</comment>
<keyword evidence="9" id="KW-1185">Reference proteome</keyword>
<evidence type="ECO:0000256" key="2">
    <source>
        <dbReference type="ARBA" id="ARBA00009023"/>
    </source>
</evidence>
<feature type="signal peptide" evidence="7">
    <location>
        <begin position="1"/>
        <end position="25"/>
    </location>
</feature>
<evidence type="ECO:0000256" key="4">
    <source>
        <dbReference type="ARBA" id="ARBA00022729"/>
    </source>
</evidence>
<evidence type="ECO:0000256" key="3">
    <source>
        <dbReference type="ARBA" id="ARBA00022448"/>
    </source>
</evidence>
<name>A0ABW1YU26_9RHOB</name>